<dbReference type="RefSeq" id="WP_264792890.1">
    <property type="nucleotide sequence ID" value="NZ_AP026867.1"/>
</dbReference>
<keyword evidence="4" id="KW-1185">Reference proteome</keyword>
<dbReference type="EMBL" id="AP026867">
    <property type="protein sequence ID" value="BDS11744.1"/>
    <property type="molecule type" value="Genomic_DNA"/>
</dbReference>
<evidence type="ECO:0000313" key="4">
    <source>
        <dbReference type="Proteomes" id="UP001060919"/>
    </source>
</evidence>
<name>A0A915YEP6_9BACT</name>
<accession>A0A915YEP6</accession>
<feature type="domain" description="Secretion system C-terminal sorting" evidence="2">
    <location>
        <begin position="261"/>
        <end position="330"/>
    </location>
</feature>
<evidence type="ECO:0000259" key="2">
    <source>
        <dbReference type="Pfam" id="PF18962"/>
    </source>
</evidence>
<proteinExistence type="predicted"/>
<feature type="chain" id="PRO_5037207823" evidence="1">
    <location>
        <begin position="20"/>
        <end position="331"/>
    </location>
</feature>
<dbReference type="Gene3D" id="2.60.40.10">
    <property type="entry name" value="Immunoglobulins"/>
    <property type="match status" value="1"/>
</dbReference>
<dbReference type="Proteomes" id="UP001060919">
    <property type="component" value="Chromosome"/>
</dbReference>
<evidence type="ECO:0000313" key="3">
    <source>
        <dbReference type="EMBL" id="BDS11744.1"/>
    </source>
</evidence>
<dbReference type="InterPro" id="IPR013783">
    <property type="entry name" value="Ig-like_fold"/>
</dbReference>
<dbReference type="KEGG" id="aup:AsAng_0024580"/>
<dbReference type="InterPro" id="IPR026444">
    <property type="entry name" value="Secre_tail"/>
</dbReference>
<evidence type="ECO:0000256" key="1">
    <source>
        <dbReference type="SAM" id="SignalP"/>
    </source>
</evidence>
<dbReference type="Pfam" id="PF18962">
    <property type="entry name" value="Por_Secre_tail"/>
    <property type="match status" value="1"/>
</dbReference>
<dbReference type="AlphaFoldDB" id="A0A915YEP6"/>
<keyword evidence="1" id="KW-0732">Signal</keyword>
<dbReference type="NCBIfam" id="TIGR04183">
    <property type="entry name" value="Por_Secre_tail"/>
    <property type="match status" value="1"/>
</dbReference>
<protein>
    <submittedName>
        <fullName evidence="3">T9SS type A sorting domain-containing protein</fullName>
    </submittedName>
</protein>
<gene>
    <name evidence="3" type="ORF">AsAng_0024580</name>
</gene>
<reference evidence="3" key="1">
    <citation type="submission" date="2022-09" db="EMBL/GenBank/DDBJ databases">
        <title>Aureispira anguillicida sp. nov., isolated from Leptocephalus of Japanese eel Anguilla japonica.</title>
        <authorList>
            <person name="Yuasa K."/>
            <person name="Mekata T."/>
            <person name="Ikunari K."/>
        </authorList>
    </citation>
    <scope>NUCLEOTIDE SEQUENCE</scope>
    <source>
        <strain evidence="3">EL160426</strain>
    </source>
</reference>
<organism evidence="3 4">
    <name type="scientific">Aureispira anguillae</name>
    <dbReference type="NCBI Taxonomy" id="2864201"/>
    <lineage>
        <taxon>Bacteria</taxon>
        <taxon>Pseudomonadati</taxon>
        <taxon>Bacteroidota</taxon>
        <taxon>Saprospiria</taxon>
        <taxon>Saprospirales</taxon>
        <taxon>Saprospiraceae</taxon>
        <taxon>Aureispira</taxon>
    </lineage>
</organism>
<feature type="signal peptide" evidence="1">
    <location>
        <begin position="1"/>
        <end position="19"/>
    </location>
</feature>
<sequence>MKKILACSMLFLAYFSLEAQVPRKILVEHFTNTLCPPCASRNPGFYTNLSNQTNVLHLSIHSSAPYTQCLLYQQNSGPSDARRSYYTVNSTPTLVMNGFSIPSSNDYSQASIFTPFQGQTSPISIQLQQQKYGNDSLKLRVIVKTVANHNLGAQQLWVGLAEDTVFYNAPNGEGTHYDVFRAQLDLGAVTLPTTLGDSLVYEYNAYANAAWDFSRIFAFAMLQNSANQSVTQSEATTPSTNNWTVNSLVTLPTKVLKGVQLFPNPTKSWLNIRLESSEETRMLLYTISGQLIETHSFLKEMTVNLKHLPKGIYLLRLVNQEGVISKKVHIE</sequence>